<evidence type="ECO:0000256" key="6">
    <source>
        <dbReference type="ARBA" id="ARBA00022918"/>
    </source>
</evidence>
<evidence type="ECO:0000256" key="5">
    <source>
        <dbReference type="ARBA" id="ARBA00022801"/>
    </source>
</evidence>
<keyword evidence="5" id="KW-0378">Hydrolase</keyword>
<dbReference type="Gene3D" id="1.10.340.70">
    <property type="match status" value="1"/>
</dbReference>
<dbReference type="CDD" id="cd01647">
    <property type="entry name" value="RT_LTR"/>
    <property type="match status" value="1"/>
</dbReference>
<feature type="domain" description="Integrase catalytic" evidence="9">
    <location>
        <begin position="894"/>
        <end position="1052"/>
    </location>
</feature>
<dbReference type="PROSITE" id="PS50804">
    <property type="entry name" value="SCAN_BOX"/>
    <property type="match status" value="1"/>
</dbReference>
<dbReference type="InterPro" id="IPR000477">
    <property type="entry name" value="RT_dom"/>
</dbReference>
<dbReference type="GO" id="GO:0003964">
    <property type="term" value="F:RNA-directed DNA polymerase activity"/>
    <property type="evidence" value="ECO:0007669"/>
    <property type="project" value="UniProtKB-KW"/>
</dbReference>
<dbReference type="OMA" id="ASSQCIT"/>
<evidence type="ECO:0000259" key="7">
    <source>
        <dbReference type="PROSITE" id="PS50804"/>
    </source>
</evidence>
<gene>
    <name evidence="11" type="primary">LOC129924684</name>
</gene>
<keyword evidence="6" id="KW-0695">RNA-directed DNA polymerase</keyword>
<dbReference type="OrthoDB" id="10051443at2759"/>
<evidence type="ECO:0000259" key="8">
    <source>
        <dbReference type="PROSITE" id="PS50878"/>
    </source>
</evidence>
<dbReference type="FunFam" id="3.30.420.10:FF:000032">
    <property type="entry name" value="Retrovirus-related Pol polyprotein from transposon 297-like Protein"/>
    <property type="match status" value="1"/>
</dbReference>
<dbReference type="GO" id="GO:0016787">
    <property type="term" value="F:hydrolase activity"/>
    <property type="evidence" value="ECO:0007669"/>
    <property type="project" value="UniProtKB-KW"/>
</dbReference>
<dbReference type="Pfam" id="PF17921">
    <property type="entry name" value="Integrase_H2C2"/>
    <property type="match status" value="1"/>
</dbReference>
<dbReference type="InterPro" id="IPR012337">
    <property type="entry name" value="RNaseH-like_sf"/>
</dbReference>
<dbReference type="InterPro" id="IPR003309">
    <property type="entry name" value="SCAN_dom"/>
</dbReference>
<keyword evidence="2" id="KW-0548">Nucleotidyltransferase</keyword>
<dbReference type="GO" id="GO:0015074">
    <property type="term" value="P:DNA integration"/>
    <property type="evidence" value="ECO:0007669"/>
    <property type="project" value="InterPro"/>
</dbReference>
<accession>A0A9W2ZQ85</accession>
<protein>
    <submittedName>
        <fullName evidence="11">Uncharacterized protein LOC129924684</fullName>
    </submittedName>
</protein>
<dbReference type="Gene3D" id="3.30.70.270">
    <property type="match status" value="2"/>
</dbReference>
<dbReference type="PANTHER" id="PTHR37984:SF5">
    <property type="entry name" value="PROTEIN NYNRIN-LIKE"/>
    <property type="match status" value="1"/>
</dbReference>
<dbReference type="Pfam" id="PF00078">
    <property type="entry name" value="RVT_1"/>
    <property type="match status" value="1"/>
</dbReference>
<dbReference type="CDD" id="cd09274">
    <property type="entry name" value="RNase_HI_RT_Ty3"/>
    <property type="match status" value="1"/>
</dbReference>
<dbReference type="InterPro" id="IPR036397">
    <property type="entry name" value="RNaseH_sf"/>
</dbReference>
<keyword evidence="10" id="KW-1185">Reference proteome</keyword>
<name>A0A9W2ZQ85_BIOGL</name>
<dbReference type="Gene3D" id="1.10.4020.10">
    <property type="entry name" value="DNA breaking-rejoining enzymes"/>
    <property type="match status" value="1"/>
</dbReference>
<dbReference type="PROSITE" id="PS50994">
    <property type="entry name" value="INTEGRASE"/>
    <property type="match status" value="1"/>
</dbReference>
<dbReference type="InterPro" id="IPR043502">
    <property type="entry name" value="DNA/RNA_pol_sf"/>
</dbReference>
<dbReference type="SUPFAM" id="SSF56672">
    <property type="entry name" value="DNA/RNA polymerases"/>
    <property type="match status" value="1"/>
</dbReference>
<dbReference type="SUPFAM" id="SSF53098">
    <property type="entry name" value="Ribonuclease H-like"/>
    <property type="match status" value="1"/>
</dbReference>
<dbReference type="GeneID" id="129924684"/>
<dbReference type="Proteomes" id="UP001165740">
    <property type="component" value="Chromosome 2"/>
</dbReference>
<dbReference type="Gene3D" id="3.10.10.10">
    <property type="entry name" value="HIV Type 1 Reverse Transcriptase, subunit A, domain 1"/>
    <property type="match status" value="1"/>
</dbReference>
<dbReference type="PANTHER" id="PTHR37984">
    <property type="entry name" value="PROTEIN CBG26694"/>
    <property type="match status" value="1"/>
</dbReference>
<dbReference type="GO" id="GO:0004519">
    <property type="term" value="F:endonuclease activity"/>
    <property type="evidence" value="ECO:0007669"/>
    <property type="project" value="UniProtKB-KW"/>
</dbReference>
<evidence type="ECO:0000256" key="3">
    <source>
        <dbReference type="ARBA" id="ARBA00022722"/>
    </source>
</evidence>
<keyword evidence="4" id="KW-0255">Endonuclease</keyword>
<evidence type="ECO:0000256" key="4">
    <source>
        <dbReference type="ARBA" id="ARBA00022759"/>
    </source>
</evidence>
<dbReference type="InterPro" id="IPR041373">
    <property type="entry name" value="RT_RNaseH"/>
</dbReference>
<dbReference type="InterPro" id="IPR041588">
    <property type="entry name" value="Integrase_H2C2"/>
</dbReference>
<sequence length="1633" mass="188006">MVYQTLAVLIVRNSPLFPWPESTAAREQFSDSVLVLPENDLWTFYDVYNQTESLVVYVDLRFETCPLQLYERNLLAYVTLSTRPCPDFNDDELDSALVRLHTGHLDLMMFASDFLNSWEAPPNVTASFALLFDESGEEFVYMSNLQYDKDLVYHISVPLVSCNSSLNVTSLAANTNIQDIFVIASSQCITSLLIAFSKLDLPSSRFRWLVYPTSMDQIHNLCVLYPDICDKIQPVLMFQKNPTKIPFRSMREKISGFVTNAVMYFTSFYENDDIKRSRDTNTTTSEPDVMTCSQNCSYLCKACQDLFQMAIRKEKNKTQSSATTGVTAQRPRLSKGFPAMTTEDLPCYLDMFEMAARRDKVLEEDWVAQLQEKITPKLRQFLTQRRLVDCTNYEKIKKELLDYVGMTEEACRKRWHETVPIEDGPREFFVALQKNFRQWCEAAKIERNFEQLEELILKDSILSALNEEVREEILDKEPESLEKLVDLLENRKIIFASKSIFKKSRIYQANAVSDRRDLNRQNYRYQTSPSSANYIRPNIEYHEPRRNFVRPRYSNSYNRARGRGNRPNYTFSNQVNNRRNNYGNGMYQNNQGRYRNETRRNYSNQAECAVVQLPDRQGTCNLIYHNPESVANFIINDKSIGSLNIEEGKLNGRKASILRDSGCSVIAVRETLVNEKDILPEKCSLCLADGQVFIYKTAKAMLDTPYLKGEFIVVLFPEPVADVLIGNVKGLFVSAVETRGMKDKEREETQVKTPIIGTSIEGSLEKEQQEDETLAPLWRKCNLQTTQVTKEASIMFVRKKSLLYKRVTSLTEPQVVKDLLVVPKCRRKLILENAHSSPLAGHMSVKKTKLRIYSEFYWPGVDKDVKQLVRCCDPCQRAKVPGRAGKAVLGKMDRQGVPFKKIAIDLVGPLPMTESKHRYILTIIDTFSRWPEAVPLRNIETTTVIEALYSVCTRIGFPEAILSDNGSQYGSDLYTEVCKFFNVKIIKSSLYHPASNGCVERLHGSLKSILRKLCSERSKDWDKYLASALFAIRELPNDTTGFAPYELVFGRKIRGPMAILKKLMTKEKEVDTNYTNLFEYLEELKERLQSTAKIACDNEDTARLIKYYTPVEVTSTVANSSCKSNILSAAFIGVVDEYDHDETGQIIDNEIEELKLPEMIHGNGEINQRAITINKDLNQTQKNEVEKLLEDFAHVISDVPGKAKVEPFKITLTSDKPVNLKPYNVPMALRQRLQEEIESMINMNIIEESESPYASPMILIKKKDGTLRPVVDYRQVNSITKFDAEVIPDQEELFITLRKAKYFSKLDLTKGYWQVPLEESSKQYTAFKVPNAHYQFKYLPFGLKNSPSFFNRTMRRVLKGLEQVVCYFDDLCVYNTDWQSHMLSLRQVLERLGEFNLTVKPNKLLIGFQTITFLGHKIGQGFLQPENSNVNKMLQLRYPKTKKETRSLLGLLNYYRSFIPNFSSLLSPFTEILKKGHPSKVAKTVEGEVALERIQRYLTSHPILMLPDPDKCFYLQCDASDKAVAVAALQYVGNKLHPVSFLSRKLLPRECKYSIMERELLALTWGIKKLEHFLYSRKFIVWTDHLNLKYLKSATTNARIARWILYLMDFDFEIQHIKGTDNFWADPLSRLTV</sequence>
<dbReference type="InterPro" id="IPR001584">
    <property type="entry name" value="Integrase_cat-core"/>
</dbReference>
<evidence type="ECO:0000313" key="11">
    <source>
        <dbReference type="RefSeq" id="XP_055877146.1"/>
    </source>
</evidence>
<keyword evidence="1" id="KW-0808">Transferase</keyword>
<feature type="domain" description="Reverse transcriptase" evidence="8">
    <location>
        <begin position="1241"/>
        <end position="1418"/>
    </location>
</feature>
<proteinExistence type="predicted"/>
<dbReference type="PROSITE" id="PS50878">
    <property type="entry name" value="RT_POL"/>
    <property type="match status" value="1"/>
</dbReference>
<dbReference type="RefSeq" id="XP_055877146.1">
    <property type="nucleotide sequence ID" value="XM_056021171.1"/>
</dbReference>
<dbReference type="FunFam" id="3.30.70.270:FF:000020">
    <property type="entry name" value="Transposon Tf2-6 polyprotein-like Protein"/>
    <property type="match status" value="1"/>
</dbReference>
<dbReference type="Pfam" id="PF02023">
    <property type="entry name" value="SCAN"/>
    <property type="match status" value="1"/>
</dbReference>
<dbReference type="Pfam" id="PF00665">
    <property type="entry name" value="rve"/>
    <property type="match status" value="1"/>
</dbReference>
<evidence type="ECO:0000256" key="1">
    <source>
        <dbReference type="ARBA" id="ARBA00022679"/>
    </source>
</evidence>
<reference evidence="11" key="1">
    <citation type="submission" date="2025-08" db="UniProtKB">
        <authorList>
            <consortium name="RefSeq"/>
        </authorList>
    </citation>
    <scope>IDENTIFICATION</scope>
</reference>
<evidence type="ECO:0000313" key="10">
    <source>
        <dbReference type="Proteomes" id="UP001165740"/>
    </source>
</evidence>
<dbReference type="InterPro" id="IPR038269">
    <property type="entry name" value="SCAN_sf"/>
</dbReference>
<dbReference type="Pfam" id="PF17917">
    <property type="entry name" value="RT_RNaseH"/>
    <property type="match status" value="1"/>
</dbReference>
<evidence type="ECO:0000259" key="9">
    <source>
        <dbReference type="PROSITE" id="PS50994"/>
    </source>
</evidence>
<feature type="domain" description="SCAN box" evidence="7">
    <location>
        <begin position="424"/>
        <end position="490"/>
    </location>
</feature>
<dbReference type="FunFam" id="1.10.340.70:FF:000001">
    <property type="entry name" value="Retrovirus-related Pol polyprotein from transposon gypsy-like Protein"/>
    <property type="match status" value="1"/>
</dbReference>
<dbReference type="InterPro" id="IPR050951">
    <property type="entry name" value="Retrovirus_Pol_polyprotein"/>
</dbReference>
<keyword evidence="3" id="KW-0540">Nuclease</keyword>
<organism evidence="10 11">
    <name type="scientific">Biomphalaria glabrata</name>
    <name type="common">Bloodfluke planorb</name>
    <name type="synonym">Freshwater snail</name>
    <dbReference type="NCBI Taxonomy" id="6526"/>
    <lineage>
        <taxon>Eukaryota</taxon>
        <taxon>Metazoa</taxon>
        <taxon>Spiralia</taxon>
        <taxon>Lophotrochozoa</taxon>
        <taxon>Mollusca</taxon>
        <taxon>Gastropoda</taxon>
        <taxon>Heterobranchia</taxon>
        <taxon>Euthyneura</taxon>
        <taxon>Panpulmonata</taxon>
        <taxon>Hygrophila</taxon>
        <taxon>Lymnaeoidea</taxon>
        <taxon>Planorbidae</taxon>
        <taxon>Biomphalaria</taxon>
    </lineage>
</organism>
<dbReference type="SUPFAM" id="SSF47353">
    <property type="entry name" value="Retrovirus capsid dimerization domain-like"/>
    <property type="match status" value="1"/>
</dbReference>
<evidence type="ECO:0000256" key="2">
    <source>
        <dbReference type="ARBA" id="ARBA00022695"/>
    </source>
</evidence>
<dbReference type="GO" id="GO:0003676">
    <property type="term" value="F:nucleic acid binding"/>
    <property type="evidence" value="ECO:0007669"/>
    <property type="project" value="InterPro"/>
</dbReference>
<dbReference type="Gene3D" id="3.30.420.10">
    <property type="entry name" value="Ribonuclease H-like superfamily/Ribonuclease H"/>
    <property type="match status" value="1"/>
</dbReference>
<dbReference type="InterPro" id="IPR043128">
    <property type="entry name" value="Rev_trsase/Diguanyl_cyclase"/>
</dbReference>